<proteinExistence type="inferred from homology"/>
<organism evidence="7">
    <name type="scientific">Fervidobacterium thailandense</name>
    <dbReference type="NCBI Taxonomy" id="1008305"/>
    <lineage>
        <taxon>Bacteria</taxon>
        <taxon>Thermotogati</taxon>
        <taxon>Thermotogota</taxon>
        <taxon>Thermotogae</taxon>
        <taxon>Thermotogales</taxon>
        <taxon>Fervidobacteriaceae</taxon>
        <taxon>Fervidobacterium</taxon>
    </lineage>
</organism>
<dbReference type="EMBL" id="DSZY01000041">
    <property type="protein sequence ID" value="HGU41246.1"/>
    <property type="molecule type" value="Genomic_DNA"/>
</dbReference>
<keyword evidence="3" id="KW-0285">Flavoprotein</keyword>
<dbReference type="AlphaFoldDB" id="A0A7C4GDB2"/>
<dbReference type="InterPro" id="IPR004379">
    <property type="entry name" value="UDP-GALP_mutase"/>
</dbReference>
<evidence type="ECO:0000256" key="5">
    <source>
        <dbReference type="ARBA" id="ARBA00023235"/>
    </source>
</evidence>
<dbReference type="EC" id="5.4.99.9" evidence="7"/>
<dbReference type="SUPFAM" id="SSF51971">
    <property type="entry name" value="Nucleotide-binding domain"/>
    <property type="match status" value="1"/>
</dbReference>
<dbReference type="InterPro" id="IPR015899">
    <property type="entry name" value="UDP-GalPyranose_mutase_C"/>
</dbReference>
<dbReference type="Pfam" id="PF13450">
    <property type="entry name" value="NAD_binding_8"/>
    <property type="match status" value="1"/>
</dbReference>
<evidence type="ECO:0000259" key="6">
    <source>
        <dbReference type="Pfam" id="PF03275"/>
    </source>
</evidence>
<comment type="cofactor">
    <cofactor evidence="1">
        <name>FAD</name>
        <dbReference type="ChEBI" id="CHEBI:57692"/>
    </cofactor>
</comment>
<dbReference type="Pfam" id="PF03275">
    <property type="entry name" value="GLF"/>
    <property type="match status" value="1"/>
</dbReference>
<dbReference type="GO" id="GO:0008767">
    <property type="term" value="F:UDP-galactopyranose mutase activity"/>
    <property type="evidence" value="ECO:0007669"/>
    <property type="project" value="UniProtKB-EC"/>
</dbReference>
<protein>
    <submittedName>
        <fullName evidence="7">UDP-galactopyranose mutase</fullName>
        <ecNumber evidence="7">5.4.99.9</ecNumber>
    </submittedName>
</protein>
<gene>
    <name evidence="7" type="primary">glf</name>
    <name evidence="7" type="ORF">ENT77_08680</name>
</gene>
<feature type="domain" description="UDP-galactopyranose mutase C-terminal" evidence="6">
    <location>
        <begin position="150"/>
        <end position="348"/>
    </location>
</feature>
<sequence>MFEIIVVGSGLSGSTSARILAEAGYKVLVIEKRKHIAGLCYDYKDENGITVHAYGPHIFHTNNKDVWDFVNKFTEFRYYQHRVLSYVEGRLVPFPINRDTIVEVFGIEIPTHEVEGFLEKEVKKSKFNVPPKNFRDVIVSQVGERLYELFFKNYTIKQWGRDPEELSPDVAKRVPVRTNRDGRYFSDKYQGVPKHGYTKMVENMLNHPNISLMLGVDYFEVKDLFKPKLTVYTGELDRFFNYVYGKLEYRSLRLELKTVNEEYYQPAAVVNYPNDYDWTRITEFKHFLNEKCDRTTICFEYPSSEGDPYYVVMTQENLERREKYMKEVERLEKTGEYIFIGRLAEYKYYDMDQVIETAMKKLKEVAL</sequence>
<dbReference type="Gene3D" id="3.40.50.720">
    <property type="entry name" value="NAD(P)-binding Rossmann-like Domain"/>
    <property type="match status" value="3"/>
</dbReference>
<evidence type="ECO:0000256" key="2">
    <source>
        <dbReference type="ARBA" id="ARBA00009321"/>
    </source>
</evidence>
<evidence type="ECO:0000313" key="7">
    <source>
        <dbReference type="EMBL" id="HGU41246.1"/>
    </source>
</evidence>
<dbReference type="GO" id="GO:0005829">
    <property type="term" value="C:cytosol"/>
    <property type="evidence" value="ECO:0007669"/>
    <property type="project" value="TreeGrafter"/>
</dbReference>
<name>A0A7C4GDB2_9BACT</name>
<dbReference type="GO" id="GO:0050660">
    <property type="term" value="F:flavin adenine dinucleotide binding"/>
    <property type="evidence" value="ECO:0007669"/>
    <property type="project" value="TreeGrafter"/>
</dbReference>
<reference evidence="7" key="1">
    <citation type="journal article" date="2020" name="mSystems">
        <title>Genome- and Community-Level Interaction Insights into Carbon Utilization and Element Cycling Functions of Hydrothermarchaeota in Hydrothermal Sediment.</title>
        <authorList>
            <person name="Zhou Z."/>
            <person name="Liu Y."/>
            <person name="Xu W."/>
            <person name="Pan J."/>
            <person name="Luo Z.H."/>
            <person name="Li M."/>
        </authorList>
    </citation>
    <scope>NUCLEOTIDE SEQUENCE [LARGE SCALE GENOMIC DNA]</scope>
    <source>
        <strain evidence="7">SpSt-609</strain>
    </source>
</reference>
<accession>A0A7C4GDB2</accession>
<keyword evidence="5 7" id="KW-0413">Isomerase</keyword>
<dbReference type="SUPFAM" id="SSF54373">
    <property type="entry name" value="FAD-linked reductases, C-terminal domain"/>
    <property type="match status" value="1"/>
</dbReference>
<evidence type="ECO:0000256" key="3">
    <source>
        <dbReference type="ARBA" id="ARBA00022630"/>
    </source>
</evidence>
<comment type="caution">
    <text evidence="7">The sequence shown here is derived from an EMBL/GenBank/DDBJ whole genome shotgun (WGS) entry which is preliminary data.</text>
</comment>
<keyword evidence="4" id="KW-0274">FAD</keyword>
<evidence type="ECO:0000256" key="1">
    <source>
        <dbReference type="ARBA" id="ARBA00001974"/>
    </source>
</evidence>
<dbReference type="PANTHER" id="PTHR21197">
    <property type="entry name" value="UDP-GALACTOPYRANOSE MUTASE"/>
    <property type="match status" value="1"/>
</dbReference>
<dbReference type="PANTHER" id="PTHR21197:SF0">
    <property type="entry name" value="UDP-GALACTOPYRANOSE MUTASE"/>
    <property type="match status" value="1"/>
</dbReference>
<dbReference type="NCBIfam" id="TIGR00031">
    <property type="entry name" value="UDP-GALP_mutase"/>
    <property type="match status" value="1"/>
</dbReference>
<evidence type="ECO:0000256" key="4">
    <source>
        <dbReference type="ARBA" id="ARBA00022827"/>
    </source>
</evidence>
<comment type="similarity">
    <text evidence="2">Belongs to the UDP-galactopyranose/dTDP-fucopyranose mutase family.</text>
</comment>